<evidence type="ECO:0000313" key="3">
    <source>
        <dbReference type="EMBL" id="CBI06652.1"/>
    </source>
</evidence>
<dbReference type="NCBIfam" id="TIGR01981">
    <property type="entry name" value="sufD"/>
    <property type="match status" value="1"/>
</dbReference>
<protein>
    <recommendedName>
        <fullName evidence="2">SUF system FeS cluster assembly SufBD core domain-containing protein</fullName>
    </recommendedName>
</protein>
<dbReference type="InterPro" id="IPR011542">
    <property type="entry name" value="SUF_FeS_clus_asmbl_SufD"/>
</dbReference>
<dbReference type="InterPro" id="IPR037284">
    <property type="entry name" value="SUF_FeS_clus_asmbl_SufBD_sf"/>
</dbReference>
<reference evidence="3" key="1">
    <citation type="submission" date="2009-10" db="EMBL/GenBank/DDBJ databases">
        <title>Diversity of trophic interactions inside an arsenic-rich microbial ecosystem.</title>
        <authorList>
            <person name="Bertin P.N."/>
            <person name="Heinrich-Salmeron A."/>
            <person name="Pelletier E."/>
            <person name="Goulhen-Chollet F."/>
            <person name="Arsene-Ploetze F."/>
            <person name="Gallien S."/>
            <person name="Calteau A."/>
            <person name="Vallenet D."/>
            <person name="Casiot C."/>
            <person name="Chane-Woon-Ming B."/>
            <person name="Giloteaux L."/>
            <person name="Barakat M."/>
            <person name="Bonnefoy V."/>
            <person name="Bruneel O."/>
            <person name="Chandler M."/>
            <person name="Cleiss J."/>
            <person name="Duran R."/>
            <person name="Elbaz-Poulichet F."/>
            <person name="Fonknechten N."/>
            <person name="Lauga B."/>
            <person name="Mornico D."/>
            <person name="Ortet P."/>
            <person name="Schaeffer C."/>
            <person name="Siguier P."/>
            <person name="Alexander Thil Smith A."/>
            <person name="Van Dorsselaer A."/>
            <person name="Weissenbach J."/>
            <person name="Medigue C."/>
            <person name="Le Paslier D."/>
        </authorList>
    </citation>
    <scope>NUCLEOTIDE SEQUENCE</scope>
</reference>
<dbReference type="SUPFAM" id="SSF101960">
    <property type="entry name" value="Stabilizer of iron transporter SufD"/>
    <property type="match status" value="1"/>
</dbReference>
<gene>
    <name evidence="3" type="ORF">CARN6_2760</name>
</gene>
<sequence length="429" mass="45655">MKSWSERVREEAGTRAGELGLPGPKHDAWRLIDLSALYGQKPAAGVLPAAGVPTAGAGVPDIDAQAIAQSHRIVFVDGCFSRALSDLPEDDAVRIAPLGLEDAALHAHFGKSLQDEAFAQLNTRDFTDCAWIHVKGVLEKPIHVLHVATRPPAAPAVGTPAAGNTPAVGTPAAGNTPAALHMRCLVVLEPHAQALLIEEYAGSGESCFVNAMTEIVVGESARLRHVRVQSEGMQSVHIGNTAVTLDRGAGFDSTSLAFGARLSRHFLHLVHQGEGAHAHLDGLILTEGRQISDEHTRIEHRVPHCSSVQRHKCIAGGASTAVFSGNIVVHRNAVGTDTRQESRNLLLSGRAKIDAQPQLEILNDDVSCKHGATVGQIDAESLFYLKSRGIDEASAKKLLIYAFAAEIVDRIPLPAMVERLRAAMLGRLA</sequence>
<name>E6QHD8_9ZZZZ</name>
<feature type="region of interest" description="Disordered" evidence="1">
    <location>
        <begin position="1"/>
        <end position="21"/>
    </location>
</feature>
<dbReference type="EMBL" id="CABQ01000004">
    <property type="protein sequence ID" value="CBI06652.1"/>
    <property type="molecule type" value="Genomic_DNA"/>
</dbReference>
<dbReference type="PANTHER" id="PTHR43575:SF1">
    <property type="entry name" value="PROTEIN ABCI7, CHLOROPLASTIC"/>
    <property type="match status" value="1"/>
</dbReference>
<dbReference type="InterPro" id="IPR055346">
    <property type="entry name" value="Fe-S_cluster_assembly_SufBD"/>
</dbReference>
<accession>E6QHD8</accession>
<organism evidence="3">
    <name type="scientific">mine drainage metagenome</name>
    <dbReference type="NCBI Taxonomy" id="410659"/>
    <lineage>
        <taxon>unclassified sequences</taxon>
        <taxon>metagenomes</taxon>
        <taxon>ecological metagenomes</taxon>
    </lineage>
</organism>
<dbReference type="AlphaFoldDB" id="E6QHD8"/>
<evidence type="ECO:0000259" key="2">
    <source>
        <dbReference type="Pfam" id="PF01458"/>
    </source>
</evidence>
<evidence type="ECO:0000256" key="1">
    <source>
        <dbReference type="SAM" id="MobiDB-lite"/>
    </source>
</evidence>
<feature type="compositionally biased region" description="Basic and acidic residues" evidence="1">
    <location>
        <begin position="1"/>
        <end position="13"/>
    </location>
</feature>
<proteinExistence type="predicted"/>
<dbReference type="InterPro" id="IPR000825">
    <property type="entry name" value="SUF_FeS_clus_asmbl_SufBD_core"/>
</dbReference>
<dbReference type="PANTHER" id="PTHR43575">
    <property type="entry name" value="PROTEIN ABCI7, CHLOROPLASTIC"/>
    <property type="match status" value="1"/>
</dbReference>
<dbReference type="Pfam" id="PF01458">
    <property type="entry name" value="SUFBD_core"/>
    <property type="match status" value="1"/>
</dbReference>
<comment type="caution">
    <text evidence="3">The sequence shown here is derived from an EMBL/GenBank/DDBJ whole genome shotgun (WGS) entry which is preliminary data.</text>
</comment>
<feature type="domain" description="SUF system FeS cluster assembly SufBD core" evidence="2">
    <location>
        <begin position="178"/>
        <end position="403"/>
    </location>
</feature>
<dbReference type="GO" id="GO:0016226">
    <property type="term" value="P:iron-sulfur cluster assembly"/>
    <property type="evidence" value="ECO:0007669"/>
    <property type="project" value="InterPro"/>
</dbReference>